<proteinExistence type="predicted"/>
<evidence type="ECO:0000259" key="1">
    <source>
        <dbReference type="Pfam" id="PF00248"/>
    </source>
</evidence>
<organism evidence="2 3">
    <name type="scientific">Actinomadura harenae</name>
    <dbReference type="NCBI Taxonomy" id="2483351"/>
    <lineage>
        <taxon>Bacteria</taxon>
        <taxon>Bacillati</taxon>
        <taxon>Actinomycetota</taxon>
        <taxon>Actinomycetes</taxon>
        <taxon>Streptosporangiales</taxon>
        <taxon>Thermomonosporaceae</taxon>
        <taxon>Actinomadura</taxon>
    </lineage>
</organism>
<dbReference type="InterPro" id="IPR023210">
    <property type="entry name" value="NADP_OxRdtase_dom"/>
</dbReference>
<dbReference type="Gene3D" id="3.20.20.100">
    <property type="entry name" value="NADP-dependent oxidoreductase domain"/>
    <property type="match status" value="1"/>
</dbReference>
<keyword evidence="3" id="KW-1185">Reference proteome</keyword>
<reference evidence="2 3" key="1">
    <citation type="submission" date="2018-10" db="EMBL/GenBank/DDBJ databases">
        <title>Isolation from soil.</title>
        <authorList>
            <person name="Hu J."/>
        </authorList>
    </citation>
    <scope>NUCLEOTIDE SEQUENCE [LARGE SCALE GENOMIC DNA]</scope>
    <source>
        <strain evidence="2 3">NEAU-Ht49</strain>
    </source>
</reference>
<dbReference type="InterPro" id="IPR050523">
    <property type="entry name" value="AKR_Detox_Biosynth"/>
</dbReference>
<dbReference type="RefSeq" id="WP_122194946.1">
    <property type="nucleotide sequence ID" value="NZ_JBHSKC010000035.1"/>
</dbReference>
<dbReference type="PANTHER" id="PTHR43364">
    <property type="entry name" value="NADH-SPECIFIC METHYLGLYOXAL REDUCTASE-RELATED"/>
    <property type="match status" value="1"/>
</dbReference>
<dbReference type="AlphaFoldDB" id="A0A3M2M9Z0"/>
<dbReference type="Pfam" id="PF00248">
    <property type="entry name" value="Aldo_ket_red"/>
    <property type="match status" value="1"/>
</dbReference>
<name>A0A3M2M9Z0_9ACTN</name>
<protein>
    <submittedName>
        <fullName evidence="2">Aldo/keto reductase</fullName>
    </submittedName>
</protein>
<dbReference type="EMBL" id="RFFG01000022">
    <property type="protein sequence ID" value="RMI43948.1"/>
    <property type="molecule type" value="Genomic_DNA"/>
</dbReference>
<dbReference type="PANTHER" id="PTHR43364:SF6">
    <property type="entry name" value="OXIDOREDUCTASE-RELATED"/>
    <property type="match status" value="1"/>
</dbReference>
<sequence length="315" mass="33555">MTDLNLALGAMKFGSETDEQTSFAILDRFVDAGGTLIDTANCYSFWTNPEAEGGQSERVIGAWLAQRPGVRDRVQIATKLGSQPVGGGAWPGNREGLSASAIASAAEGSLERLGIDRIDLLWTHMDDRSVPLEETVGALAKLAESGTVARLGASNHTVWRVERSRRIAEANGWLGYTALQLRYSYFAPRPGAPVAGHNHRLGWVTGETLDYVESERDVAVWAYTPLLGGAYTRDDRPLPEAYDHPGTARRKAALAKAADDLGVTRNQIVLAWLTGGAPPVTPIAGVSTIGQLDEAMAGAALVLPPEVRADLDAAV</sequence>
<accession>A0A3M2M9Z0</accession>
<gene>
    <name evidence="2" type="ORF">EBO15_14715</name>
</gene>
<dbReference type="SUPFAM" id="SSF51430">
    <property type="entry name" value="NAD(P)-linked oxidoreductase"/>
    <property type="match status" value="1"/>
</dbReference>
<feature type="domain" description="NADP-dependent oxidoreductase" evidence="1">
    <location>
        <begin position="6"/>
        <end position="314"/>
    </location>
</feature>
<dbReference type="Proteomes" id="UP000282674">
    <property type="component" value="Unassembled WGS sequence"/>
</dbReference>
<evidence type="ECO:0000313" key="2">
    <source>
        <dbReference type="EMBL" id="RMI43948.1"/>
    </source>
</evidence>
<dbReference type="OrthoDB" id="9768793at2"/>
<dbReference type="GO" id="GO:0005829">
    <property type="term" value="C:cytosol"/>
    <property type="evidence" value="ECO:0007669"/>
    <property type="project" value="TreeGrafter"/>
</dbReference>
<dbReference type="InterPro" id="IPR036812">
    <property type="entry name" value="NAD(P)_OxRdtase_dom_sf"/>
</dbReference>
<comment type="caution">
    <text evidence="2">The sequence shown here is derived from an EMBL/GenBank/DDBJ whole genome shotgun (WGS) entry which is preliminary data.</text>
</comment>
<evidence type="ECO:0000313" key="3">
    <source>
        <dbReference type="Proteomes" id="UP000282674"/>
    </source>
</evidence>